<dbReference type="InterPro" id="IPR003524">
    <property type="entry name" value="PNAcMuramoyl-5peptid_Trfase"/>
</dbReference>
<keyword evidence="5 7" id="KW-1133">Transmembrane helix</keyword>
<keyword evidence="3 7" id="KW-0808">Transferase</keyword>
<evidence type="ECO:0000256" key="8">
    <source>
        <dbReference type="NCBIfam" id="TIGR00445"/>
    </source>
</evidence>
<keyword evidence="7" id="KW-0573">Peptidoglycan synthesis</keyword>
<evidence type="ECO:0000256" key="5">
    <source>
        <dbReference type="ARBA" id="ARBA00022989"/>
    </source>
</evidence>
<keyword evidence="7" id="KW-0133">Cell shape</keyword>
<evidence type="ECO:0000256" key="3">
    <source>
        <dbReference type="ARBA" id="ARBA00022679"/>
    </source>
</evidence>
<dbReference type="PANTHER" id="PTHR22926">
    <property type="entry name" value="PHOSPHO-N-ACETYLMURAMOYL-PENTAPEPTIDE-TRANSFERASE"/>
    <property type="match status" value="1"/>
</dbReference>
<dbReference type="Pfam" id="PF10555">
    <property type="entry name" value="MraY_sig1"/>
    <property type="match status" value="1"/>
</dbReference>
<comment type="function">
    <text evidence="7">Catalyzes the initial step of the lipid cycle reactions in the biosynthesis of the cell wall peptidoglycan: transfers peptidoglycan precursor phospho-MurNAc-pentapeptide from UDP-MurNAc-pentapeptide onto the lipid carrier undecaprenyl phosphate, yielding undecaprenyl-pyrophosphoryl-MurNAc-pentapeptide, known as lipid I.</text>
</comment>
<organism evidence="10 11">
    <name type="scientific">Candidatus Doudnabacteria bacterium RIFCSPHIGHO2_01_FULL_43_23</name>
    <dbReference type="NCBI Taxonomy" id="1817822"/>
    <lineage>
        <taxon>Bacteria</taxon>
        <taxon>Candidatus Doudnaibacteriota</taxon>
    </lineage>
</organism>
<dbReference type="GO" id="GO:0005886">
    <property type="term" value="C:plasma membrane"/>
    <property type="evidence" value="ECO:0007669"/>
    <property type="project" value="UniProtKB-SubCell"/>
</dbReference>
<feature type="transmembrane region" description="Helical" evidence="7">
    <location>
        <begin position="163"/>
        <end position="182"/>
    </location>
</feature>
<evidence type="ECO:0000313" key="11">
    <source>
        <dbReference type="Proteomes" id="UP000177912"/>
    </source>
</evidence>
<dbReference type="UniPathway" id="UPA00219"/>
<dbReference type="Pfam" id="PF00953">
    <property type="entry name" value="Glycos_transf_4"/>
    <property type="match status" value="1"/>
</dbReference>
<sequence length="341" mass="37542">MIENGPQLIRFFSLTAISFIVAILLTPLWTRYLYKYKLSQKLRQKAWDGTPAEKYLKLHKKKAGTPSMGGVLIWVTAAVLTLLFNFSRSQTWLPVFVLVTTGVLGLVDDYLNVRGIGAVRGLSTKLKFIFQFLIAGLGAWWFFYKLEFSTILIPAGNLLGLPASLDISWLYIPLFILVVVFITNAVNITDGLDGLAGGTLAASFGAVAIIAWLQGQFGIAIFAGTIVGALLAFLWFNIYPARFFMGDTGSFALGSTLAVLAFLTNSVLVLPIYGFIFVVEALSSLIQRFSKSQFGKKVFLIAPIHHHFEALGWPETKVTMRFWVIGVVTAVIGVILMVISQ</sequence>
<feature type="transmembrane region" description="Helical" evidence="7">
    <location>
        <begin position="92"/>
        <end position="113"/>
    </location>
</feature>
<dbReference type="GO" id="GO:0051301">
    <property type="term" value="P:cell division"/>
    <property type="evidence" value="ECO:0007669"/>
    <property type="project" value="UniProtKB-KW"/>
</dbReference>
<feature type="transmembrane region" description="Helical" evidence="7">
    <location>
        <begin position="219"/>
        <end position="239"/>
    </location>
</feature>
<dbReference type="CDD" id="cd06852">
    <property type="entry name" value="GT_MraY"/>
    <property type="match status" value="1"/>
</dbReference>
<feature type="binding site" evidence="9">
    <location>
        <position position="187"/>
    </location>
    <ligand>
        <name>Mg(2+)</name>
        <dbReference type="ChEBI" id="CHEBI:18420"/>
    </ligand>
</feature>
<dbReference type="EC" id="2.7.8.13" evidence="7 8"/>
<dbReference type="GO" id="GO:0071555">
    <property type="term" value="P:cell wall organization"/>
    <property type="evidence" value="ECO:0007669"/>
    <property type="project" value="UniProtKB-KW"/>
</dbReference>
<feature type="transmembrane region" description="Helical" evidence="7">
    <location>
        <begin position="125"/>
        <end position="143"/>
    </location>
</feature>
<dbReference type="GO" id="GO:0051992">
    <property type="term" value="F:UDP-N-acetylmuramoyl-L-alanyl-D-glutamyl-meso-2,6-diaminopimelyl-D-alanyl-D-alanine:undecaprenyl-phosphate transferase activity"/>
    <property type="evidence" value="ECO:0007669"/>
    <property type="project" value="RHEA"/>
</dbReference>
<dbReference type="GO" id="GO:0046872">
    <property type="term" value="F:metal ion binding"/>
    <property type="evidence" value="ECO:0007669"/>
    <property type="project" value="UniProtKB-KW"/>
</dbReference>
<accession>A0A1F5NR70</accession>
<keyword evidence="7" id="KW-0132">Cell division</keyword>
<dbReference type="InterPro" id="IPR000715">
    <property type="entry name" value="Glycosyl_transferase_4"/>
</dbReference>
<keyword evidence="6 7" id="KW-0472">Membrane</keyword>
<feature type="transmembrane region" description="Helical" evidence="7">
    <location>
        <begin position="320"/>
        <end position="339"/>
    </location>
</feature>
<keyword evidence="7" id="KW-0131">Cell cycle</keyword>
<dbReference type="Proteomes" id="UP000177912">
    <property type="component" value="Unassembled WGS sequence"/>
</dbReference>
<evidence type="ECO:0000256" key="1">
    <source>
        <dbReference type="ARBA" id="ARBA00004141"/>
    </source>
</evidence>
<name>A0A1F5NR70_9BACT</name>
<feature type="transmembrane region" description="Helical" evidence="7">
    <location>
        <begin position="12"/>
        <end position="34"/>
    </location>
</feature>
<dbReference type="InterPro" id="IPR018480">
    <property type="entry name" value="PNAcMuramoyl-5peptid_Trfase_CS"/>
</dbReference>
<evidence type="ECO:0000256" key="7">
    <source>
        <dbReference type="HAMAP-Rule" id="MF_00038"/>
    </source>
</evidence>
<comment type="cofactor">
    <cofactor evidence="7 9">
        <name>Mg(2+)</name>
        <dbReference type="ChEBI" id="CHEBI:18420"/>
    </cofactor>
</comment>
<dbReference type="AlphaFoldDB" id="A0A1F5NR70"/>
<feature type="binding site" evidence="9">
    <location>
        <position position="247"/>
    </location>
    <ligand>
        <name>Mg(2+)</name>
        <dbReference type="ChEBI" id="CHEBI:18420"/>
    </ligand>
</feature>
<dbReference type="PANTHER" id="PTHR22926:SF5">
    <property type="entry name" value="PHOSPHO-N-ACETYLMURAMOYL-PENTAPEPTIDE-TRANSFERASE HOMOLOG"/>
    <property type="match status" value="1"/>
</dbReference>
<gene>
    <name evidence="7" type="primary">mraY</name>
    <name evidence="10" type="ORF">A2826_00980</name>
</gene>
<comment type="caution">
    <text evidence="10">The sequence shown here is derived from an EMBL/GenBank/DDBJ whole genome shotgun (WGS) entry which is preliminary data.</text>
</comment>
<comment type="subcellular location">
    <subcellularLocation>
        <location evidence="7">Cell membrane</location>
        <topology evidence="7">Multi-pass membrane protein</topology>
    </subcellularLocation>
    <subcellularLocation>
        <location evidence="1">Membrane</location>
        <topology evidence="1">Multi-pass membrane protein</topology>
    </subcellularLocation>
</comment>
<keyword evidence="7" id="KW-1003">Cell membrane</keyword>
<comment type="catalytic activity">
    <reaction evidence="7">
        <text>UDP-N-acetyl-alpha-D-muramoyl-L-alanyl-gamma-D-glutamyl-meso-2,6-diaminopimeloyl-D-alanyl-D-alanine + di-trans,octa-cis-undecaprenyl phosphate = di-trans,octa-cis-undecaprenyl diphospho-N-acetyl-alpha-D-muramoyl-L-alanyl-D-glutamyl-meso-2,6-diaminopimeloyl-D-alanyl-D-alanine + UMP</text>
        <dbReference type="Rhea" id="RHEA:28386"/>
        <dbReference type="ChEBI" id="CHEBI:57865"/>
        <dbReference type="ChEBI" id="CHEBI:60392"/>
        <dbReference type="ChEBI" id="CHEBI:61386"/>
        <dbReference type="ChEBI" id="CHEBI:61387"/>
        <dbReference type="EC" id="2.7.8.13"/>
    </reaction>
</comment>
<keyword evidence="7 9" id="KW-0460">Magnesium</keyword>
<keyword evidence="7 9" id="KW-0479">Metal-binding</keyword>
<comment type="pathway">
    <text evidence="7">Cell wall biogenesis; peptidoglycan biosynthesis.</text>
</comment>
<dbReference type="HAMAP" id="MF_00038">
    <property type="entry name" value="MraY"/>
    <property type="match status" value="1"/>
</dbReference>
<evidence type="ECO:0000256" key="2">
    <source>
        <dbReference type="ARBA" id="ARBA00005583"/>
    </source>
</evidence>
<evidence type="ECO:0000256" key="6">
    <source>
        <dbReference type="ARBA" id="ARBA00023136"/>
    </source>
</evidence>
<dbReference type="GO" id="GO:0008963">
    <property type="term" value="F:phospho-N-acetylmuramoyl-pentapeptide-transferase activity"/>
    <property type="evidence" value="ECO:0007669"/>
    <property type="project" value="UniProtKB-UniRule"/>
</dbReference>
<dbReference type="STRING" id="1817822.A2826_00980"/>
<dbReference type="NCBIfam" id="TIGR00445">
    <property type="entry name" value="mraY"/>
    <property type="match status" value="1"/>
</dbReference>
<feature type="transmembrane region" description="Helical" evidence="7">
    <location>
        <begin position="194"/>
        <end position="213"/>
    </location>
</feature>
<evidence type="ECO:0000256" key="4">
    <source>
        <dbReference type="ARBA" id="ARBA00022692"/>
    </source>
</evidence>
<dbReference type="GO" id="GO:0008360">
    <property type="term" value="P:regulation of cell shape"/>
    <property type="evidence" value="ECO:0007669"/>
    <property type="project" value="UniProtKB-KW"/>
</dbReference>
<dbReference type="PROSITE" id="PS01348">
    <property type="entry name" value="MRAY_2"/>
    <property type="match status" value="1"/>
</dbReference>
<evidence type="ECO:0000313" key="10">
    <source>
        <dbReference type="EMBL" id="OGE80042.1"/>
    </source>
</evidence>
<reference evidence="10 11" key="1">
    <citation type="journal article" date="2016" name="Nat. Commun.">
        <title>Thousands of microbial genomes shed light on interconnected biogeochemical processes in an aquifer system.</title>
        <authorList>
            <person name="Anantharaman K."/>
            <person name="Brown C.T."/>
            <person name="Hug L.A."/>
            <person name="Sharon I."/>
            <person name="Castelle C.J."/>
            <person name="Probst A.J."/>
            <person name="Thomas B.C."/>
            <person name="Singh A."/>
            <person name="Wilkins M.J."/>
            <person name="Karaoz U."/>
            <person name="Brodie E.L."/>
            <person name="Williams K.H."/>
            <person name="Hubbard S.S."/>
            <person name="Banfield J.F."/>
        </authorList>
    </citation>
    <scope>NUCLEOTIDE SEQUENCE [LARGE SCALE GENOMIC DNA]</scope>
</reference>
<dbReference type="EMBL" id="MFEI01000042">
    <property type="protein sequence ID" value="OGE80042.1"/>
    <property type="molecule type" value="Genomic_DNA"/>
</dbReference>
<dbReference type="GO" id="GO:0009252">
    <property type="term" value="P:peptidoglycan biosynthetic process"/>
    <property type="evidence" value="ECO:0007669"/>
    <property type="project" value="UniProtKB-UniRule"/>
</dbReference>
<keyword evidence="7" id="KW-0961">Cell wall biogenesis/degradation</keyword>
<proteinExistence type="inferred from homology"/>
<comment type="similarity">
    <text evidence="2 7">Belongs to the glycosyltransferase 4 family. MraY subfamily.</text>
</comment>
<evidence type="ECO:0000256" key="9">
    <source>
        <dbReference type="PIRSR" id="PIRSR600715-1"/>
    </source>
</evidence>
<feature type="transmembrane region" description="Helical" evidence="7">
    <location>
        <begin position="67"/>
        <end position="86"/>
    </location>
</feature>
<protein>
    <recommendedName>
        <fullName evidence="7 8">Phospho-N-acetylmuramoyl-pentapeptide-transferase</fullName>
        <ecNumber evidence="7 8">2.7.8.13</ecNumber>
    </recommendedName>
    <alternativeName>
        <fullName evidence="7">UDP-MurNAc-pentapeptide phosphotransferase</fullName>
    </alternativeName>
</protein>
<feature type="transmembrane region" description="Helical" evidence="7">
    <location>
        <begin position="251"/>
        <end position="276"/>
    </location>
</feature>
<keyword evidence="4 7" id="KW-0812">Transmembrane</keyword>